<gene>
    <name evidence="2" type="ORF">A2Z21_06355</name>
</gene>
<keyword evidence="1" id="KW-0732">Signal</keyword>
<dbReference type="AlphaFoldDB" id="A0A1F5UZX0"/>
<evidence type="ECO:0000256" key="1">
    <source>
        <dbReference type="SAM" id="SignalP"/>
    </source>
</evidence>
<feature type="signal peptide" evidence="1">
    <location>
        <begin position="1"/>
        <end position="35"/>
    </location>
</feature>
<dbReference type="STRING" id="1817864.A2Z21_06355"/>
<organism evidence="2 3">
    <name type="scientific">Fraserbacteria sp. (strain RBG_16_55_9)</name>
    <dbReference type="NCBI Taxonomy" id="1817864"/>
    <lineage>
        <taxon>Bacteria</taxon>
        <taxon>Candidatus Fraseribacteriota</taxon>
    </lineage>
</organism>
<evidence type="ECO:0000313" key="2">
    <source>
        <dbReference type="EMBL" id="OGF56706.1"/>
    </source>
</evidence>
<dbReference type="Proteomes" id="UP000179157">
    <property type="component" value="Unassembled WGS sequence"/>
</dbReference>
<sequence>MHTAKRKGGKMSRRKTLVVVASIAILAAAVAFALAQEEDKFAWVPAGGCTLTLEVVKNCTNCDDIVTIVTSQKTRDEWKAYFEGKETSKKNESEDQKGIGALQGLTEQKINTLLDYLTLNMPVVKDQLPADPAKIDCTVLPMDGKQELLQFCLSCHPISVPAYEDRDLEGWLALLEDRTHITALDANKVTEKQRQELAHYLTYNMPIPEDQIPQEFRGRPPGY</sequence>
<dbReference type="EMBL" id="MFGX01000028">
    <property type="protein sequence ID" value="OGF56706.1"/>
    <property type="molecule type" value="Genomic_DNA"/>
</dbReference>
<proteinExistence type="predicted"/>
<name>A0A1F5UZX0_FRAXR</name>
<feature type="chain" id="PRO_5009521888" description="Cytochrome c domain-containing protein" evidence="1">
    <location>
        <begin position="36"/>
        <end position="223"/>
    </location>
</feature>
<reference evidence="2 3" key="1">
    <citation type="journal article" date="2016" name="Nat. Commun.">
        <title>Thousands of microbial genomes shed light on interconnected biogeochemical processes in an aquifer system.</title>
        <authorList>
            <person name="Anantharaman K."/>
            <person name="Brown C.T."/>
            <person name="Hug L.A."/>
            <person name="Sharon I."/>
            <person name="Castelle C.J."/>
            <person name="Probst A.J."/>
            <person name="Thomas B.C."/>
            <person name="Singh A."/>
            <person name="Wilkins M.J."/>
            <person name="Karaoz U."/>
            <person name="Brodie E.L."/>
            <person name="Williams K.H."/>
            <person name="Hubbard S.S."/>
            <person name="Banfield J.F."/>
        </authorList>
    </citation>
    <scope>NUCLEOTIDE SEQUENCE [LARGE SCALE GENOMIC DNA]</scope>
    <source>
        <strain evidence="3">RBG_16_55_9</strain>
    </source>
</reference>
<comment type="caution">
    <text evidence="2">The sequence shown here is derived from an EMBL/GenBank/DDBJ whole genome shotgun (WGS) entry which is preliminary data.</text>
</comment>
<evidence type="ECO:0000313" key="3">
    <source>
        <dbReference type="Proteomes" id="UP000179157"/>
    </source>
</evidence>
<evidence type="ECO:0008006" key="4">
    <source>
        <dbReference type="Google" id="ProtNLM"/>
    </source>
</evidence>
<protein>
    <recommendedName>
        <fullName evidence="4">Cytochrome c domain-containing protein</fullName>
    </recommendedName>
</protein>
<accession>A0A1F5UZX0</accession>